<sequence length="429" mass="47623">MVNGNAAISSPPFGSQKPPKYDGEGGLDLYKAMLQSYLAQRGCWGIMDGTDELEANPSAVDTTRHNEKNALARDALLRDVLIKDAAKICKMTEAREIWVAFELEKTKRNYSNSLFVRKKFYAYDYTHGMDMDQYIDVEAMRRQLRNLNEIISDAEMVKVILQGMAYEYRGIARMFDKDVRDGNTPLLANVLNTLRSEAELDKQRSTSRKKSAQPAEAAKIIQMQQQQQQGGNGTRKWKQKGGGKKKFKGENGEYIETRTCHFCNKPGHLKRNCHEFLEKQRLKKQNEGKFAGKDGGKEKGASVSLIRWSGAGGGKPSSIGMAIACDTEAANCDEWVVDTGAGVHVCTDWTVFTSMKEDTLMFVGWKGDVSRSETFGQVTICASDTTTGREILLKLEDTRYTSNGSTGLLSLEGLEQSGSGSFLLRGCTS</sequence>
<comment type="caution">
    <text evidence="4">The sequence shown here is derived from an EMBL/GenBank/DDBJ whole genome shotgun (WGS) entry which is preliminary data.</text>
</comment>
<evidence type="ECO:0000313" key="6">
    <source>
        <dbReference type="EMBL" id="KAE9186672.1"/>
    </source>
</evidence>
<dbReference type="AlphaFoldDB" id="A0A6A3I9R0"/>
<proteinExistence type="predicted"/>
<dbReference type="GO" id="GO:0008270">
    <property type="term" value="F:zinc ion binding"/>
    <property type="evidence" value="ECO:0007669"/>
    <property type="project" value="UniProtKB-KW"/>
</dbReference>
<evidence type="ECO:0000313" key="5">
    <source>
        <dbReference type="EMBL" id="KAE9077288.1"/>
    </source>
</evidence>
<evidence type="ECO:0000313" key="8">
    <source>
        <dbReference type="Proteomes" id="UP000476176"/>
    </source>
</evidence>
<dbReference type="EMBL" id="QXFW01002407">
    <property type="protein sequence ID" value="KAE8978860.1"/>
    <property type="molecule type" value="Genomic_DNA"/>
</dbReference>
<evidence type="ECO:0000313" key="4">
    <source>
        <dbReference type="EMBL" id="KAE8978860.1"/>
    </source>
</evidence>
<dbReference type="Proteomes" id="UP000488956">
    <property type="component" value="Unassembled WGS sequence"/>
</dbReference>
<feature type="region of interest" description="Disordered" evidence="2">
    <location>
        <begin position="1"/>
        <end position="20"/>
    </location>
</feature>
<dbReference type="InterPro" id="IPR001878">
    <property type="entry name" value="Znf_CCHC"/>
</dbReference>
<gene>
    <name evidence="6" type="ORF">PF004_g23019</name>
    <name evidence="5" type="ORF">PF010_g23568</name>
    <name evidence="4" type="ORF">PF011_g23074</name>
</gene>
<dbReference type="EMBL" id="QXFX01002414">
    <property type="protein sequence ID" value="KAE9077288.1"/>
    <property type="molecule type" value="Genomic_DNA"/>
</dbReference>
<keyword evidence="1" id="KW-0863">Zinc-finger</keyword>
<keyword evidence="1" id="KW-0479">Metal-binding</keyword>
<dbReference type="PROSITE" id="PS50158">
    <property type="entry name" value="ZF_CCHC"/>
    <property type="match status" value="1"/>
</dbReference>
<protein>
    <recommendedName>
        <fullName evidence="3">CCHC-type domain-containing protein</fullName>
    </recommendedName>
</protein>
<dbReference type="Proteomes" id="UP000476176">
    <property type="component" value="Unassembled WGS sequence"/>
</dbReference>
<evidence type="ECO:0000313" key="7">
    <source>
        <dbReference type="Proteomes" id="UP000460718"/>
    </source>
</evidence>
<evidence type="ECO:0000256" key="1">
    <source>
        <dbReference type="PROSITE-ProRule" id="PRU00047"/>
    </source>
</evidence>
<dbReference type="GO" id="GO:0003676">
    <property type="term" value="F:nucleic acid binding"/>
    <property type="evidence" value="ECO:0007669"/>
    <property type="project" value="InterPro"/>
</dbReference>
<evidence type="ECO:0000256" key="2">
    <source>
        <dbReference type="SAM" id="MobiDB-lite"/>
    </source>
</evidence>
<accession>A0A6A3I9R0</accession>
<dbReference type="Proteomes" id="UP000460718">
    <property type="component" value="Unassembled WGS sequence"/>
</dbReference>
<dbReference type="EMBL" id="QXGC01002397">
    <property type="protein sequence ID" value="KAE9186672.1"/>
    <property type="molecule type" value="Genomic_DNA"/>
</dbReference>
<feature type="compositionally biased region" description="Basic residues" evidence="2">
    <location>
        <begin position="235"/>
        <end position="247"/>
    </location>
</feature>
<dbReference type="SUPFAM" id="SSF57756">
    <property type="entry name" value="Retrovirus zinc finger-like domains"/>
    <property type="match status" value="1"/>
</dbReference>
<feature type="region of interest" description="Disordered" evidence="2">
    <location>
        <begin position="198"/>
        <end position="248"/>
    </location>
</feature>
<dbReference type="Pfam" id="PF14223">
    <property type="entry name" value="Retrotran_gag_2"/>
    <property type="match status" value="1"/>
</dbReference>
<reference evidence="7 8" key="1">
    <citation type="submission" date="2018-09" db="EMBL/GenBank/DDBJ databases">
        <title>Genomic investigation of the strawberry pathogen Phytophthora fragariae indicates pathogenicity is determined by transcriptional variation in three key races.</title>
        <authorList>
            <person name="Adams T.M."/>
            <person name="Armitage A.D."/>
            <person name="Sobczyk M.K."/>
            <person name="Bates H.J."/>
            <person name="Dunwell J.M."/>
            <person name="Nellist C.F."/>
            <person name="Harrison R.J."/>
        </authorList>
    </citation>
    <scope>NUCLEOTIDE SEQUENCE [LARGE SCALE GENOMIC DNA]</scope>
    <source>
        <strain evidence="6 8">BC-23</strain>
        <strain evidence="5 9">ONT-3</strain>
        <strain evidence="4 7">SCRP245</strain>
    </source>
</reference>
<name>A0A6A3I9R0_9STRA</name>
<organism evidence="4 7">
    <name type="scientific">Phytophthora fragariae</name>
    <dbReference type="NCBI Taxonomy" id="53985"/>
    <lineage>
        <taxon>Eukaryota</taxon>
        <taxon>Sar</taxon>
        <taxon>Stramenopiles</taxon>
        <taxon>Oomycota</taxon>
        <taxon>Peronosporomycetes</taxon>
        <taxon>Peronosporales</taxon>
        <taxon>Peronosporaceae</taxon>
        <taxon>Phytophthora</taxon>
    </lineage>
</organism>
<keyword evidence="1" id="KW-0862">Zinc</keyword>
<evidence type="ECO:0000313" key="9">
    <source>
        <dbReference type="Proteomes" id="UP000488956"/>
    </source>
</evidence>
<feature type="domain" description="CCHC-type" evidence="3">
    <location>
        <begin position="260"/>
        <end position="273"/>
    </location>
</feature>
<evidence type="ECO:0000259" key="3">
    <source>
        <dbReference type="PROSITE" id="PS50158"/>
    </source>
</evidence>
<dbReference type="InterPro" id="IPR036875">
    <property type="entry name" value="Znf_CCHC_sf"/>
</dbReference>